<name>A0A5P0YXF5_9ACTN</name>
<reference evidence="2" key="3">
    <citation type="journal article" name="Syst. Appl. Microbiol.">
        <title>Streptomyces alkaliterrae sp. nov., isolated from an alkaline soil, and emended descriptions of Streptomyces alkaliphilus, Streptomyces calidiresistens and Streptomyces durbertensis.</title>
        <authorList>
            <person name="Swiecimska M."/>
            <person name="Golinska P."/>
            <person name="Nouioui I."/>
            <person name="Wypij M."/>
            <person name="Rai M."/>
            <person name="Sangal V."/>
            <person name="Goodfellow M."/>
        </authorList>
    </citation>
    <scope>NUCLEOTIDE SEQUENCE</scope>
    <source>
        <strain evidence="2">OF8</strain>
    </source>
</reference>
<dbReference type="GO" id="GO:0009247">
    <property type="term" value="P:glycolipid biosynthetic process"/>
    <property type="evidence" value="ECO:0007669"/>
    <property type="project" value="TreeGrafter"/>
</dbReference>
<feature type="domain" description="Saccharopine dehydrogenase NADP binding" evidence="1">
    <location>
        <begin position="9"/>
        <end position="131"/>
    </location>
</feature>
<dbReference type="InterPro" id="IPR036291">
    <property type="entry name" value="NAD(P)-bd_dom_sf"/>
</dbReference>
<organism evidence="3 4">
    <name type="scientific">Streptomyces alkaliterrae</name>
    <dbReference type="NCBI Taxonomy" id="2213162"/>
    <lineage>
        <taxon>Bacteria</taxon>
        <taxon>Bacillati</taxon>
        <taxon>Actinomycetota</taxon>
        <taxon>Actinomycetes</taxon>
        <taxon>Kitasatosporales</taxon>
        <taxon>Streptomycetaceae</taxon>
        <taxon>Streptomyces</taxon>
    </lineage>
</organism>
<dbReference type="Pfam" id="PF03435">
    <property type="entry name" value="Sacchrp_dh_NADP"/>
    <property type="match status" value="1"/>
</dbReference>
<protein>
    <submittedName>
        <fullName evidence="2 3">Saccharopine dehydrogenase</fullName>
    </submittedName>
</protein>
<sequence length="396" mass="42154">MPLSRSHDVVLFGATGFTGRLVAEHLVRNAPPECRLALAGRNRVKLEMLRERLLRLDPARTELPLLHADSDDPASLAALAAGTRVVATTVGPYLRYGEDLVAACAEAGTDYLDLTGEPEFVDAMYLKHHQTALRTGARLVHACGFDAVPADLGVLYTVNRLPEGVPLEVEGYLRVRASFSGGTLASVLEAMARGPKMAAVAKRRRRADPGPLDRRVRTPLGLIRRTDGMPGWALPLPTIDTAIVGRSAAGLDRYGPDFTFRYALALRALPTAVGAVAAAGALAAAAQVPPVRRWISGRVAPGQGPDPARRAASWFSLRLVGRGGGTTVRTEVRGGDPGYDETARILGESALCLAFDDLPKVAGQLTPSVAMGERLIERLERAGLTFRVAAVETPRG</sequence>
<keyword evidence="4" id="KW-1185">Reference proteome</keyword>
<dbReference type="EMBL" id="JABJXA010000132">
    <property type="protein sequence ID" value="MBB1260973.1"/>
    <property type="molecule type" value="Genomic_DNA"/>
</dbReference>
<dbReference type="InterPro" id="IPR051276">
    <property type="entry name" value="Saccharopine_DH-like_oxidrdct"/>
</dbReference>
<dbReference type="Proteomes" id="UP000320857">
    <property type="component" value="Unassembled WGS sequence"/>
</dbReference>
<comment type="caution">
    <text evidence="3">The sequence shown here is derived from an EMBL/GenBank/DDBJ whole genome shotgun (WGS) entry which is preliminary data.</text>
</comment>
<proteinExistence type="predicted"/>
<dbReference type="InterPro" id="IPR005097">
    <property type="entry name" value="Sacchrp_dh_NADP-bd"/>
</dbReference>
<dbReference type="Gene3D" id="3.40.50.720">
    <property type="entry name" value="NAD(P)-binding Rossmann-like Domain"/>
    <property type="match status" value="1"/>
</dbReference>
<dbReference type="EMBL" id="VJYK02000252">
    <property type="protein sequence ID" value="MQS04192.1"/>
    <property type="molecule type" value="Genomic_DNA"/>
</dbReference>
<dbReference type="AlphaFoldDB" id="A0A5P0YXF5"/>
<dbReference type="SUPFAM" id="SSF51735">
    <property type="entry name" value="NAD(P)-binding Rossmann-fold domains"/>
    <property type="match status" value="1"/>
</dbReference>
<evidence type="ECO:0000313" key="5">
    <source>
        <dbReference type="Proteomes" id="UP000517765"/>
    </source>
</evidence>
<gene>
    <name evidence="3" type="ORF">FNX44_020410</name>
    <name evidence="2" type="ORF">H3147_19405</name>
</gene>
<evidence type="ECO:0000313" key="4">
    <source>
        <dbReference type="Proteomes" id="UP000320857"/>
    </source>
</evidence>
<dbReference type="RefSeq" id="WP_143649937.1">
    <property type="nucleotide sequence ID" value="NZ_JABJXA010000132.1"/>
</dbReference>
<evidence type="ECO:0000313" key="3">
    <source>
        <dbReference type="EMBL" id="MQS04192.1"/>
    </source>
</evidence>
<accession>A0A5P0YXF5</accession>
<reference evidence="3 4" key="1">
    <citation type="submission" date="2019-10" db="EMBL/GenBank/DDBJ databases">
        <title>Streptomyces sp. nov., a novel actinobacterium isolated from alkaline environment.</title>
        <authorList>
            <person name="Golinska P."/>
        </authorList>
    </citation>
    <scope>NUCLEOTIDE SEQUENCE [LARGE SCALE GENOMIC DNA]</scope>
    <source>
        <strain evidence="3 4">OF1</strain>
    </source>
</reference>
<dbReference type="GO" id="GO:0005886">
    <property type="term" value="C:plasma membrane"/>
    <property type="evidence" value="ECO:0007669"/>
    <property type="project" value="TreeGrafter"/>
</dbReference>
<dbReference type="PANTHER" id="PTHR12286:SF5">
    <property type="entry name" value="SACCHAROPINE DEHYDROGENASE-LIKE OXIDOREDUCTASE"/>
    <property type="match status" value="1"/>
</dbReference>
<dbReference type="Proteomes" id="UP000517765">
    <property type="component" value="Unassembled WGS sequence"/>
</dbReference>
<dbReference type="PANTHER" id="PTHR12286">
    <property type="entry name" value="SACCHAROPINE DEHYDROGENASE-LIKE OXIDOREDUCTASE"/>
    <property type="match status" value="1"/>
</dbReference>
<reference evidence="5" key="2">
    <citation type="submission" date="2020-05" db="EMBL/GenBank/DDBJ databases">
        <title>Classification of alakaliphilic streptomycetes isolated from an alkaline soil next to Lonar Crater, India and a proposal for the recognition of Streptomyces alkaliterrae sp. nov.</title>
        <authorList>
            <person name="Golinska P."/>
        </authorList>
    </citation>
    <scope>NUCLEOTIDE SEQUENCE [LARGE SCALE GENOMIC DNA]</scope>
    <source>
        <strain evidence="5">OF8</strain>
    </source>
</reference>
<evidence type="ECO:0000313" key="2">
    <source>
        <dbReference type="EMBL" id="MBB1260973.1"/>
    </source>
</evidence>
<evidence type="ECO:0000259" key="1">
    <source>
        <dbReference type="Pfam" id="PF03435"/>
    </source>
</evidence>